<dbReference type="AlphaFoldDB" id="A0A0G4J5B5"/>
<name>A0A0G4J5B5_PLABS</name>
<reference evidence="1 2" key="1">
    <citation type="submission" date="2015-02" db="EMBL/GenBank/DDBJ databases">
        <authorList>
            <person name="Chooi Y.-H."/>
        </authorList>
    </citation>
    <scope>NUCLEOTIDE SEQUENCE [LARGE SCALE GENOMIC DNA]</scope>
    <source>
        <strain evidence="1">E3</strain>
    </source>
</reference>
<protein>
    <submittedName>
        <fullName evidence="1">Uncharacterized protein</fullName>
    </submittedName>
</protein>
<dbReference type="OrthoDB" id="117690at2759"/>
<dbReference type="GO" id="GO:0005634">
    <property type="term" value="C:nucleus"/>
    <property type="evidence" value="ECO:0007669"/>
    <property type="project" value="TreeGrafter"/>
</dbReference>
<dbReference type="InterPro" id="IPR052717">
    <property type="entry name" value="Vacuolar_transposase_reg"/>
</dbReference>
<dbReference type="GO" id="GO:0006357">
    <property type="term" value="P:regulation of transcription by RNA polymerase II"/>
    <property type="evidence" value="ECO:0007669"/>
    <property type="project" value="TreeGrafter"/>
</dbReference>
<dbReference type="Gene3D" id="1.10.10.1070">
    <property type="entry name" value="Zinc finger, BED domain-containing"/>
    <property type="match status" value="1"/>
</dbReference>
<accession>A0A0G4J5B5</accession>
<keyword evidence="2" id="KW-1185">Reference proteome</keyword>
<dbReference type="PANTHER" id="PTHR46169">
    <property type="entry name" value="DNA REPLICATION-RELATED ELEMENT FACTOR, ISOFORM A"/>
    <property type="match status" value="1"/>
</dbReference>
<dbReference type="Proteomes" id="UP000039324">
    <property type="component" value="Unassembled WGS sequence"/>
</dbReference>
<gene>
    <name evidence="1" type="ORF">PBRA_002707</name>
</gene>
<proteinExistence type="predicted"/>
<organism evidence="1 2">
    <name type="scientific">Plasmodiophora brassicae</name>
    <name type="common">Clubroot disease agent</name>
    <dbReference type="NCBI Taxonomy" id="37360"/>
    <lineage>
        <taxon>Eukaryota</taxon>
        <taxon>Sar</taxon>
        <taxon>Rhizaria</taxon>
        <taxon>Endomyxa</taxon>
        <taxon>Phytomyxea</taxon>
        <taxon>Plasmodiophorida</taxon>
        <taxon>Plasmodiophoridae</taxon>
        <taxon>Plasmodiophora</taxon>
    </lineage>
</organism>
<evidence type="ECO:0000313" key="1">
    <source>
        <dbReference type="EMBL" id="CEP02740.1"/>
    </source>
</evidence>
<dbReference type="SUPFAM" id="SSF140996">
    <property type="entry name" value="Hermes dimerisation domain"/>
    <property type="match status" value="1"/>
</dbReference>
<dbReference type="PANTHER" id="PTHR46169:SF15">
    <property type="entry name" value="INNER CENTROMERE PROTEIN A-LIKE ISOFORM X1-RELATED"/>
    <property type="match status" value="1"/>
</dbReference>
<sequence length="139" mass="15539">MRADMCAEDMRPFHMVGNQGFLAAMQTAYDIGMATKKPMRICDLVCVPKAVKLATVQRCEKLTTKVKSVLNAHIKDKVIVGAMTDIWADGINNVSFMSVTLHHIDEDFILHARTVSCDQFPEGSRHSASENPHRVRQPD</sequence>
<dbReference type="EMBL" id="CDSF01000133">
    <property type="protein sequence ID" value="CEP02740.1"/>
    <property type="molecule type" value="Genomic_DNA"/>
</dbReference>
<evidence type="ECO:0000313" key="2">
    <source>
        <dbReference type="Proteomes" id="UP000039324"/>
    </source>
</evidence>